<keyword evidence="2" id="KW-0966">Cell projection</keyword>
<accession>A0A2W6NNX4</accession>
<dbReference type="Gene3D" id="3.30.160.170">
    <property type="entry name" value="FlaG-like"/>
    <property type="match status" value="1"/>
</dbReference>
<dbReference type="EMBL" id="QKWW01000014">
    <property type="protein sequence ID" value="PZT56948.1"/>
    <property type="molecule type" value="Genomic_DNA"/>
</dbReference>
<evidence type="ECO:0000313" key="2">
    <source>
        <dbReference type="EMBL" id="PZT56948.1"/>
    </source>
</evidence>
<dbReference type="PANTHER" id="PTHR37166:SF1">
    <property type="entry name" value="PROTEIN FLAG"/>
    <property type="match status" value="1"/>
</dbReference>
<feature type="region of interest" description="Disordered" evidence="1">
    <location>
        <begin position="1"/>
        <end position="31"/>
    </location>
</feature>
<reference evidence="2 3" key="1">
    <citation type="submission" date="2018-06" db="EMBL/GenBank/DDBJ databases">
        <title>Isolation of heavy metals resistant Paenibacillus silvae NC2 from Gold-Copper mine in ZiJin, China.</title>
        <authorList>
            <person name="Xu J."/>
            <person name="Mazhar H.S."/>
            <person name="Rensing C."/>
        </authorList>
    </citation>
    <scope>NUCLEOTIDE SEQUENCE [LARGE SCALE GENOMIC DNA]</scope>
    <source>
        <strain evidence="2 3">NC2</strain>
    </source>
</reference>
<dbReference type="Proteomes" id="UP000249204">
    <property type="component" value="Unassembled WGS sequence"/>
</dbReference>
<comment type="caution">
    <text evidence="2">The sequence shown here is derived from an EMBL/GenBank/DDBJ whole genome shotgun (WGS) entry which is preliminary data.</text>
</comment>
<dbReference type="Pfam" id="PF03646">
    <property type="entry name" value="FlaG"/>
    <property type="match status" value="1"/>
</dbReference>
<sequence>MVEHRVQGTSGTTGTLGAHRTVSTRTTSEESAELLIQNNTMARERLNSLSEQEQAMDQLEIATRALQGPEKTFEISVHEETKAIMIKIKNKATGELIREIPKEKLLDVAASLMELSGLIIDRKA</sequence>
<keyword evidence="2" id="KW-0282">Flagellum</keyword>
<protein>
    <submittedName>
        <fullName evidence="2">Flagellar biosynthesis protein FlaG</fullName>
    </submittedName>
</protein>
<name>A0A2W6NNX4_9BACL</name>
<dbReference type="InterPro" id="IPR035924">
    <property type="entry name" value="FlaG-like_sf"/>
</dbReference>
<gene>
    <name evidence="2" type="ORF">DN757_04735</name>
</gene>
<dbReference type="SUPFAM" id="SSF160214">
    <property type="entry name" value="FlaG-like"/>
    <property type="match status" value="1"/>
</dbReference>
<evidence type="ECO:0000313" key="3">
    <source>
        <dbReference type="Proteomes" id="UP000249204"/>
    </source>
</evidence>
<keyword evidence="2" id="KW-0969">Cilium</keyword>
<proteinExistence type="predicted"/>
<dbReference type="AlphaFoldDB" id="A0A2W6NNX4"/>
<dbReference type="InterPro" id="IPR005186">
    <property type="entry name" value="FlaG"/>
</dbReference>
<evidence type="ECO:0000256" key="1">
    <source>
        <dbReference type="SAM" id="MobiDB-lite"/>
    </source>
</evidence>
<organism evidence="2 3">
    <name type="scientific">Paenibacillus silvae</name>
    <dbReference type="NCBI Taxonomy" id="1325358"/>
    <lineage>
        <taxon>Bacteria</taxon>
        <taxon>Bacillati</taxon>
        <taxon>Bacillota</taxon>
        <taxon>Bacilli</taxon>
        <taxon>Bacillales</taxon>
        <taxon>Paenibacillaceae</taxon>
        <taxon>Paenibacillus</taxon>
    </lineage>
</organism>
<dbReference type="PANTHER" id="PTHR37166">
    <property type="entry name" value="PROTEIN FLAG"/>
    <property type="match status" value="1"/>
</dbReference>